<proteinExistence type="inferred from homology"/>
<evidence type="ECO:0000313" key="11">
    <source>
        <dbReference type="Proteomes" id="UP000261166"/>
    </source>
</evidence>
<dbReference type="PANTHER" id="PTHR36447:SF2">
    <property type="entry name" value="BETA-GALACTOSIDASE YESZ"/>
    <property type="match status" value="1"/>
</dbReference>
<dbReference type="GO" id="GO:0009341">
    <property type="term" value="C:beta-galactosidase complex"/>
    <property type="evidence" value="ECO:0007669"/>
    <property type="project" value="InterPro"/>
</dbReference>
<evidence type="ECO:0000313" key="10">
    <source>
        <dbReference type="EMBL" id="RGE71923.1"/>
    </source>
</evidence>
<protein>
    <recommendedName>
        <fullName evidence="3">beta-galactosidase</fullName>
        <ecNumber evidence="3">3.2.1.23</ecNumber>
    </recommendedName>
</protein>
<reference evidence="10 11" key="1">
    <citation type="submission" date="2018-08" db="EMBL/GenBank/DDBJ databases">
        <title>A genome reference for cultivated species of the human gut microbiota.</title>
        <authorList>
            <person name="Zou Y."/>
            <person name="Xue W."/>
            <person name="Luo G."/>
        </authorList>
    </citation>
    <scope>NUCLEOTIDE SEQUENCE [LARGE SCALE GENOMIC DNA]</scope>
    <source>
        <strain evidence="10 11">AF26-4BH</strain>
    </source>
</reference>
<dbReference type="Proteomes" id="UP000261166">
    <property type="component" value="Unassembled WGS sequence"/>
</dbReference>
<feature type="domain" description="Beta-galactosidase trimerisation" evidence="9">
    <location>
        <begin position="432"/>
        <end position="589"/>
    </location>
</feature>
<dbReference type="Pfam" id="PF08532">
    <property type="entry name" value="Glyco_hydro_42M"/>
    <property type="match status" value="1"/>
</dbReference>
<dbReference type="AlphaFoldDB" id="A0A3E3IY22"/>
<keyword evidence="5" id="KW-0378">Hydrolase</keyword>
<evidence type="ECO:0000256" key="3">
    <source>
        <dbReference type="ARBA" id="ARBA00012756"/>
    </source>
</evidence>
<dbReference type="InterPro" id="IPR017853">
    <property type="entry name" value="GH"/>
</dbReference>
<dbReference type="CDD" id="cd03143">
    <property type="entry name" value="A4_beta-galactosidase_middle_domain"/>
    <property type="match status" value="1"/>
</dbReference>
<dbReference type="GO" id="GO:0004565">
    <property type="term" value="F:beta-galactosidase activity"/>
    <property type="evidence" value="ECO:0007669"/>
    <property type="project" value="UniProtKB-EC"/>
</dbReference>
<organism evidence="10 11">
    <name type="scientific">Eisenbergiella massiliensis</name>
    <dbReference type="NCBI Taxonomy" id="1720294"/>
    <lineage>
        <taxon>Bacteria</taxon>
        <taxon>Bacillati</taxon>
        <taxon>Bacillota</taxon>
        <taxon>Clostridia</taxon>
        <taxon>Lachnospirales</taxon>
        <taxon>Lachnospiraceae</taxon>
        <taxon>Eisenbergiella</taxon>
    </lineage>
</organism>
<evidence type="ECO:0000256" key="6">
    <source>
        <dbReference type="ARBA" id="ARBA00022833"/>
    </source>
</evidence>
<feature type="domain" description="Glycoside hydrolase family 42 N-terminal" evidence="8">
    <location>
        <begin position="21"/>
        <end position="388"/>
    </location>
</feature>
<keyword evidence="7" id="KW-0326">Glycosidase</keyword>
<keyword evidence="6" id="KW-0862">Zinc</keyword>
<keyword evidence="4" id="KW-0479">Metal-binding</keyword>
<dbReference type="InterPro" id="IPR003476">
    <property type="entry name" value="Glyco_hydro_42"/>
</dbReference>
<sequence length="692" mass="78995">MSTEKTIDFGAVYFRYSAPAEQDWEKDYKKAAEDGITHFRHWFPWAAIETSPGVFNWEPYDKLIALGNKYGIKTVIAEMSTIIPDWFFAENQDARICDKDGHKKFNKMNDSSMAGGTHSMCMDHKQVRDGVAGFLQAMGEHYRGVDGILGYDVWNECSLYSPEGLCYCDATEKEFQEWLKNKYGTLDKLHSVWCRHSYTDWSQIRLPRMIGPHPEFFDMIRFQNEQQERWFQFRINVLRQADTTHKIIAHGNAKAHSDIATCCGDDWRYAKHPDIFGYTLWYENKCSALMGGDMIRSASGDKEFWRAEAIGDATWENRSDKTEAETRKDEMASPDNIRMDALMSIGTGATAFINPRYRGLNEGRLFQAYGWYAPNGERTVRSEEVRKLAAWCHDETTKELWKAKPVKGQIGLLLLEDSQALCYSLFEDTNIYADCLKGSYQAFVDSGIQADIIRMAQIDNYDMIYIPYPVGISDRDMKKLMSWTKEGGTLVSEGCFGYFNDTGHAIETMQPNRGFEEVFGCVQSSVHLGPDANKNLAIDSVQGRICAGVYRQAFQLTQGKAEGYYSNGEIAIVSSNYGNGKAMIVGSMPGYGYQHHASEVSRRWFSSLLRLAGIQPRAYVPYNQEVTIRLWESNGEKYAWIYNFSNLEQSIEIVFSEEIKNPVLLRGIDFKQTENNSIIVRISKKDAAVVRI</sequence>
<evidence type="ECO:0000256" key="7">
    <source>
        <dbReference type="ARBA" id="ARBA00023295"/>
    </source>
</evidence>
<evidence type="ECO:0000256" key="4">
    <source>
        <dbReference type="ARBA" id="ARBA00022723"/>
    </source>
</evidence>
<dbReference type="EMBL" id="QVLU01000008">
    <property type="protein sequence ID" value="RGE71923.1"/>
    <property type="molecule type" value="Genomic_DNA"/>
</dbReference>
<comment type="catalytic activity">
    <reaction evidence="1">
        <text>Hydrolysis of terminal non-reducing beta-D-galactose residues in beta-D-galactosides.</text>
        <dbReference type="EC" id="3.2.1.23"/>
    </reaction>
</comment>
<dbReference type="InterPro" id="IPR029062">
    <property type="entry name" value="Class_I_gatase-like"/>
</dbReference>
<gene>
    <name evidence="10" type="ORF">DWY69_10640</name>
</gene>
<evidence type="ECO:0000259" key="9">
    <source>
        <dbReference type="Pfam" id="PF08532"/>
    </source>
</evidence>
<dbReference type="GO" id="GO:0005975">
    <property type="term" value="P:carbohydrate metabolic process"/>
    <property type="evidence" value="ECO:0007669"/>
    <property type="project" value="InterPro"/>
</dbReference>
<dbReference type="SUPFAM" id="SSF51445">
    <property type="entry name" value="(Trans)glycosidases"/>
    <property type="match status" value="1"/>
</dbReference>
<dbReference type="RefSeq" id="WP_025488849.1">
    <property type="nucleotide sequence ID" value="NZ_JBKVAZ010000009.1"/>
</dbReference>
<accession>A0A3E3IY22</accession>
<dbReference type="InterPro" id="IPR013529">
    <property type="entry name" value="Glyco_hydro_42_N"/>
</dbReference>
<comment type="caution">
    <text evidence="10">The sequence shown here is derived from an EMBL/GenBank/DDBJ whole genome shotgun (WGS) entry which is preliminary data.</text>
</comment>
<dbReference type="InterPro" id="IPR013738">
    <property type="entry name" value="Beta_galactosidase_Trimer"/>
</dbReference>
<name>A0A3E3IY22_9FIRM</name>
<dbReference type="OrthoDB" id="9800974at2"/>
<dbReference type="Gene3D" id="3.20.20.80">
    <property type="entry name" value="Glycosidases"/>
    <property type="match status" value="1"/>
</dbReference>
<dbReference type="EC" id="3.2.1.23" evidence="3"/>
<dbReference type="GO" id="GO:0046872">
    <property type="term" value="F:metal ion binding"/>
    <property type="evidence" value="ECO:0007669"/>
    <property type="project" value="UniProtKB-KW"/>
</dbReference>
<evidence type="ECO:0000259" key="8">
    <source>
        <dbReference type="Pfam" id="PF02449"/>
    </source>
</evidence>
<dbReference type="PANTHER" id="PTHR36447">
    <property type="entry name" value="BETA-GALACTOSIDASE GANA"/>
    <property type="match status" value="1"/>
</dbReference>
<comment type="similarity">
    <text evidence="2">Belongs to the glycosyl hydrolase 42 family.</text>
</comment>
<dbReference type="Gene3D" id="3.40.50.880">
    <property type="match status" value="1"/>
</dbReference>
<evidence type="ECO:0000256" key="2">
    <source>
        <dbReference type="ARBA" id="ARBA00005940"/>
    </source>
</evidence>
<evidence type="ECO:0000256" key="1">
    <source>
        <dbReference type="ARBA" id="ARBA00001412"/>
    </source>
</evidence>
<dbReference type="SUPFAM" id="SSF52317">
    <property type="entry name" value="Class I glutamine amidotransferase-like"/>
    <property type="match status" value="1"/>
</dbReference>
<evidence type="ECO:0000256" key="5">
    <source>
        <dbReference type="ARBA" id="ARBA00022801"/>
    </source>
</evidence>
<dbReference type="Pfam" id="PF02449">
    <property type="entry name" value="Glyco_hydro_42"/>
    <property type="match status" value="1"/>
</dbReference>